<organism evidence="1 2">
    <name type="scientific">Flavobacterium noncentrifugens</name>
    <dbReference type="NCBI Taxonomy" id="1128970"/>
    <lineage>
        <taxon>Bacteria</taxon>
        <taxon>Pseudomonadati</taxon>
        <taxon>Bacteroidota</taxon>
        <taxon>Flavobacteriia</taxon>
        <taxon>Flavobacteriales</taxon>
        <taxon>Flavobacteriaceae</taxon>
        <taxon>Flavobacterium</taxon>
    </lineage>
</organism>
<accession>A0A1G8TIP2</accession>
<keyword evidence="2" id="KW-1185">Reference proteome</keyword>
<reference evidence="1 2" key="1">
    <citation type="submission" date="2016-10" db="EMBL/GenBank/DDBJ databases">
        <authorList>
            <person name="de Groot N.N."/>
        </authorList>
    </citation>
    <scope>NUCLEOTIDE SEQUENCE [LARGE SCALE GENOMIC DNA]</scope>
    <source>
        <strain evidence="1 2">CGMCC 1.10076</strain>
    </source>
</reference>
<evidence type="ECO:0000313" key="1">
    <source>
        <dbReference type="EMBL" id="SDJ40775.1"/>
    </source>
</evidence>
<sequence>MHTYKIAFYSKINTWEIFLKGTKKAEINSAFSTYILMLLNCY</sequence>
<proteinExistence type="predicted"/>
<dbReference type="AlphaFoldDB" id="A0A1G8TIP2"/>
<dbReference type="EMBL" id="FNEZ01000001">
    <property type="protein sequence ID" value="SDJ40775.1"/>
    <property type="molecule type" value="Genomic_DNA"/>
</dbReference>
<protein>
    <submittedName>
        <fullName evidence="1">Uncharacterized protein</fullName>
    </submittedName>
</protein>
<gene>
    <name evidence="1" type="ORF">SAMN04487935_0976</name>
</gene>
<dbReference type="STRING" id="1128970.SAMN04487935_0976"/>
<dbReference type="Proteomes" id="UP000199580">
    <property type="component" value="Unassembled WGS sequence"/>
</dbReference>
<name>A0A1G8TIP2_9FLAO</name>
<evidence type="ECO:0000313" key="2">
    <source>
        <dbReference type="Proteomes" id="UP000199580"/>
    </source>
</evidence>